<feature type="transmembrane region" description="Helical" evidence="1">
    <location>
        <begin position="65"/>
        <end position="91"/>
    </location>
</feature>
<evidence type="ECO:0000313" key="3">
    <source>
        <dbReference type="EMBL" id="CAG9079667.1"/>
    </source>
</evidence>
<feature type="transmembrane region" description="Helical" evidence="1">
    <location>
        <begin position="215"/>
        <end position="239"/>
    </location>
</feature>
<keyword evidence="5" id="KW-1185">Reference proteome</keyword>
<dbReference type="EMBL" id="CAJFCV020000001">
    <property type="protein sequence ID" value="CAG9079667.1"/>
    <property type="molecule type" value="Genomic_DNA"/>
</dbReference>
<keyword evidence="1" id="KW-0472">Membrane</keyword>
<reference evidence="6" key="1">
    <citation type="submission" date="2016-11" db="UniProtKB">
        <authorList>
            <consortium name="WormBaseParasite"/>
        </authorList>
    </citation>
    <scope>IDENTIFICATION</scope>
</reference>
<evidence type="ECO:0000313" key="2">
    <source>
        <dbReference type="EMBL" id="CAD5207953.1"/>
    </source>
</evidence>
<evidence type="ECO:0000313" key="5">
    <source>
        <dbReference type="Proteomes" id="UP000659654"/>
    </source>
</evidence>
<name>A0A1I7S6W7_BURXY</name>
<dbReference type="Proteomes" id="UP000659654">
    <property type="component" value="Unassembled WGS sequence"/>
</dbReference>
<evidence type="ECO:0000313" key="6">
    <source>
        <dbReference type="WBParaSite" id="BXY_0875600.1"/>
    </source>
</evidence>
<feature type="transmembrane region" description="Helical" evidence="1">
    <location>
        <begin position="251"/>
        <end position="275"/>
    </location>
</feature>
<dbReference type="WBParaSite" id="BXY_0875600.1">
    <property type="protein sequence ID" value="BXY_0875600.1"/>
    <property type="gene ID" value="BXY_0875600"/>
</dbReference>
<keyword evidence="1" id="KW-0812">Transmembrane</keyword>
<dbReference type="OrthoDB" id="5873607at2759"/>
<dbReference type="InterPro" id="IPR019422">
    <property type="entry name" value="7TM_GPCR_serpentine_rcpt_Srh"/>
</dbReference>
<accession>A0A1I7S6W7</accession>
<evidence type="ECO:0000256" key="1">
    <source>
        <dbReference type="SAM" id="Phobius"/>
    </source>
</evidence>
<dbReference type="Proteomes" id="UP000095284">
    <property type="component" value="Unplaced"/>
</dbReference>
<feature type="transmembrane region" description="Helical" evidence="1">
    <location>
        <begin position="112"/>
        <end position="135"/>
    </location>
</feature>
<sequence length="307" mass="34855">MFTLAVMAMSSTNSMKVYHYYLVSTIIWSYLCDVTFSAMGMLSLQPLPCLAFQGVLGQFIHSRPLIFSSAAMLIGCGRCAALILQCCYRIFQPSPPQMMFYQFFSKILNDHFVYTSYILMFVLYAVIWGPMWLWFPDQKLQKQLLLEADPNIVQIYDRLPNIVCISYGTSFGTAIWTPLGFVIAVPTIVLWLVYKVYKQIQSGNAPERTVHLHMMLLKSLVAQLVVLGVFLCLPAYILLLLPSAGVRGAPTISICCIIVYFMETNVECLMLVWFVKPYRECCLQIWRYGMGPKGRSVIQVQSGTSLN</sequence>
<evidence type="ECO:0000313" key="4">
    <source>
        <dbReference type="Proteomes" id="UP000095284"/>
    </source>
</evidence>
<dbReference type="AlphaFoldDB" id="A0A1I7S6W7"/>
<dbReference type="EMBL" id="CAJFDI010000001">
    <property type="protein sequence ID" value="CAD5207953.1"/>
    <property type="molecule type" value="Genomic_DNA"/>
</dbReference>
<keyword evidence="1" id="KW-1133">Transmembrane helix</keyword>
<organism evidence="4 6">
    <name type="scientific">Bursaphelenchus xylophilus</name>
    <name type="common">Pinewood nematode worm</name>
    <name type="synonym">Aphelenchoides xylophilus</name>
    <dbReference type="NCBI Taxonomy" id="6326"/>
    <lineage>
        <taxon>Eukaryota</taxon>
        <taxon>Metazoa</taxon>
        <taxon>Ecdysozoa</taxon>
        <taxon>Nematoda</taxon>
        <taxon>Chromadorea</taxon>
        <taxon>Rhabditida</taxon>
        <taxon>Tylenchina</taxon>
        <taxon>Tylenchomorpha</taxon>
        <taxon>Aphelenchoidea</taxon>
        <taxon>Aphelenchoididae</taxon>
        <taxon>Bursaphelenchus</taxon>
    </lineage>
</organism>
<feature type="transmembrane region" description="Helical" evidence="1">
    <location>
        <begin position="175"/>
        <end position="194"/>
    </location>
</feature>
<feature type="transmembrane region" description="Helical" evidence="1">
    <location>
        <begin position="20"/>
        <end position="45"/>
    </location>
</feature>
<dbReference type="Proteomes" id="UP000582659">
    <property type="component" value="Unassembled WGS sequence"/>
</dbReference>
<reference evidence="3" key="2">
    <citation type="submission" date="2020-08" db="EMBL/GenBank/DDBJ databases">
        <authorList>
            <person name="Kikuchi T."/>
        </authorList>
    </citation>
    <scope>NUCLEOTIDE SEQUENCE</scope>
    <source>
        <strain evidence="2">Ka4C1</strain>
    </source>
</reference>
<proteinExistence type="predicted"/>
<gene>
    <name evidence="2" type="ORF">BXYJ_LOCUS189</name>
</gene>
<protein>
    <submittedName>
        <fullName evidence="2">(pine wood nematode) hypothetical protein</fullName>
    </submittedName>
</protein>
<dbReference type="Pfam" id="PF10318">
    <property type="entry name" value="7TM_GPCR_Srh"/>
    <property type="match status" value="1"/>
</dbReference>